<keyword evidence="4" id="KW-1185">Reference proteome</keyword>
<dbReference type="EMBL" id="MWQY01000010">
    <property type="protein sequence ID" value="ORC35073.1"/>
    <property type="molecule type" value="Genomic_DNA"/>
</dbReference>
<sequence length="325" mass="35324">MKRTLVVLFVAVSTLAAFAGGGGESSEKPEAVTVVLDWTINTNHTGLYVARDLGFFEEEGLDVSIEFPPETGAAGLVLSGKAEFAVSYQEEVTYARAAGNALKAVAAVIQHNTSGFASRSAEDIRRPRDFEGKAYGGWGSPIEEAMVRALVEGDGGDFSKVKIVPIGSMDFFAATAGDIDFVWIFRGWDGIAAELKGIDINYIPLATEAVLDYYTPVLIARDGLLQENPELVRAFISGAARGYRYAVENPEEAADILLEAAPELDRELVVASQRYLAGEYTAGAPCWGEMKLEVWERYAEWLKENGLLEGEFVPEAAFTNEFLPR</sequence>
<evidence type="ECO:0000259" key="2">
    <source>
        <dbReference type="Pfam" id="PF09084"/>
    </source>
</evidence>
<accession>A0A1Y1RXK9</accession>
<dbReference type="OrthoDB" id="9815602at2"/>
<organism evidence="3 4">
    <name type="scientific">Marispirochaeta aestuarii</name>
    <dbReference type="NCBI Taxonomy" id="1963862"/>
    <lineage>
        <taxon>Bacteria</taxon>
        <taxon>Pseudomonadati</taxon>
        <taxon>Spirochaetota</taxon>
        <taxon>Spirochaetia</taxon>
        <taxon>Spirochaetales</taxon>
        <taxon>Spirochaetaceae</taxon>
        <taxon>Marispirochaeta</taxon>
    </lineage>
</organism>
<dbReference type="SUPFAM" id="SSF53850">
    <property type="entry name" value="Periplasmic binding protein-like II"/>
    <property type="match status" value="1"/>
</dbReference>
<evidence type="ECO:0000313" key="4">
    <source>
        <dbReference type="Proteomes" id="UP000192343"/>
    </source>
</evidence>
<dbReference type="PANTHER" id="PTHR31528">
    <property type="entry name" value="4-AMINO-5-HYDROXYMETHYL-2-METHYLPYRIMIDINE PHOSPHATE SYNTHASE THI11-RELATED"/>
    <property type="match status" value="1"/>
</dbReference>
<dbReference type="InterPro" id="IPR015168">
    <property type="entry name" value="SsuA/THI5"/>
</dbReference>
<dbReference type="Gene3D" id="3.40.190.10">
    <property type="entry name" value="Periplasmic binding protein-like II"/>
    <property type="match status" value="2"/>
</dbReference>
<feature type="chain" id="PRO_5012146613" evidence="1">
    <location>
        <begin position="20"/>
        <end position="325"/>
    </location>
</feature>
<keyword evidence="1" id="KW-0732">Signal</keyword>
<dbReference type="GO" id="GO:0009228">
    <property type="term" value="P:thiamine biosynthetic process"/>
    <property type="evidence" value="ECO:0007669"/>
    <property type="project" value="InterPro"/>
</dbReference>
<name>A0A1Y1RXK9_9SPIO</name>
<dbReference type="PANTHER" id="PTHR31528:SF3">
    <property type="entry name" value="THIAMINE BIOSYNTHESIS PROTEIN HI_0357-RELATED"/>
    <property type="match status" value="1"/>
</dbReference>
<proteinExistence type="predicted"/>
<dbReference type="Proteomes" id="UP000192343">
    <property type="component" value="Unassembled WGS sequence"/>
</dbReference>
<dbReference type="STRING" id="1963862.B4O97_10065"/>
<protein>
    <submittedName>
        <fullName evidence="3">ABC transporter substrate-binding protein</fullName>
    </submittedName>
</protein>
<feature type="domain" description="SsuA/THI5-like" evidence="2">
    <location>
        <begin position="41"/>
        <end position="253"/>
    </location>
</feature>
<evidence type="ECO:0000313" key="3">
    <source>
        <dbReference type="EMBL" id="ORC35073.1"/>
    </source>
</evidence>
<evidence type="ECO:0000256" key="1">
    <source>
        <dbReference type="SAM" id="SignalP"/>
    </source>
</evidence>
<dbReference type="AlphaFoldDB" id="A0A1Y1RXK9"/>
<dbReference type="Pfam" id="PF09084">
    <property type="entry name" value="NMT1"/>
    <property type="match status" value="1"/>
</dbReference>
<dbReference type="InterPro" id="IPR027939">
    <property type="entry name" value="NMT1/THI5"/>
</dbReference>
<reference evidence="3 4" key="1">
    <citation type="submission" date="2017-03" db="EMBL/GenBank/DDBJ databases">
        <title>Draft Genome sequence of Marispirochaeta sp. strain JC444.</title>
        <authorList>
            <person name="Shivani Y."/>
            <person name="Subhash Y."/>
            <person name="Sasikala C."/>
            <person name="Ramana C."/>
        </authorList>
    </citation>
    <scope>NUCLEOTIDE SEQUENCE [LARGE SCALE GENOMIC DNA]</scope>
    <source>
        <strain evidence="3 4">JC444</strain>
    </source>
</reference>
<dbReference type="RefSeq" id="WP_083050528.1">
    <property type="nucleotide sequence ID" value="NZ_MWQY01000010.1"/>
</dbReference>
<comment type="caution">
    <text evidence="3">The sequence shown here is derived from an EMBL/GenBank/DDBJ whole genome shotgun (WGS) entry which is preliminary data.</text>
</comment>
<feature type="signal peptide" evidence="1">
    <location>
        <begin position="1"/>
        <end position="19"/>
    </location>
</feature>
<gene>
    <name evidence="3" type="ORF">B4O97_10065</name>
</gene>